<reference evidence="1 8" key="1">
    <citation type="submission" date="2019-05" db="EMBL/GenBank/DDBJ databases">
        <authorList>
            <consortium name="NARMS: The National Antimicrobial Resistance Monitoring System"/>
        </authorList>
    </citation>
    <scope>NUCLEOTIDE SEQUENCE [LARGE SCALE GENOMIC DNA]</scope>
    <source>
        <strain evidence="2 7">19MD07CB01-EC</strain>
        <strain evidence="4 6">CVM N17EC0060</strain>
        <strain evidence="1 8">CVM N18EC122</strain>
    </source>
</reference>
<sequence length="269" mass="31841">MKQYEDGYNVNGYSWENETIEYLLNDKQLTDNHIPEWVKKNEIAAFWFWLVIINTDPKLLGVRNELGFNTAMMGLIPAGSIPITTIPSDHEMRLDVISKWINALILDNQSDCFISTMHQNWLQIEKRNEAKWLKKNTEQLEWAWKYINARIPHTYLSWFYPVSDNERYIAIVVLLKILFPADTPYLQQPKVLHYGVAAKEKFFDKMHNAFRKQFTDGKKDKRVQINVKISSDAKRTLDRLTRELKTTQQAVLEHLIQNHRLVIQNHRLD</sequence>
<dbReference type="EMBL" id="AASEBA010000141">
    <property type="protein sequence ID" value="EFC9752847.1"/>
    <property type="molecule type" value="Genomic_DNA"/>
</dbReference>
<evidence type="ECO:0000313" key="1">
    <source>
        <dbReference type="EMBL" id="EFC9752847.1"/>
    </source>
</evidence>
<evidence type="ECO:0000313" key="4">
    <source>
        <dbReference type="EMBL" id="MGE16665.1"/>
    </source>
</evidence>
<name>A0A0A6RKU6_ECOLX</name>
<reference evidence="3 9" key="2">
    <citation type="submission" date="2020-07" db="EMBL/GenBank/DDBJ databases">
        <title>Analysis of Genomes of Bacterial Isolates from Lameness Outbreaks in Broilers.</title>
        <authorList>
            <person name="Ekesi N.S."/>
            <person name="Alrubaye A."/>
            <person name="Rhoads D."/>
        </authorList>
    </citation>
    <scope>NUCLEOTIDE SEQUENCE [LARGE SCALE GENOMIC DNA]</scope>
    <source>
        <strain evidence="3 9">1409</strain>
    </source>
</reference>
<evidence type="ECO:0000313" key="6">
    <source>
        <dbReference type="Proteomes" id="UP000272336"/>
    </source>
</evidence>
<dbReference type="AlphaFoldDB" id="A0A0A6RKU6"/>
<dbReference type="EMBL" id="RNLZ01000073">
    <property type="protein sequence ID" value="MGE16665.1"/>
    <property type="molecule type" value="Genomic_DNA"/>
</dbReference>
<dbReference type="Proteomes" id="UP000581425">
    <property type="component" value="Chromosome"/>
</dbReference>
<evidence type="ECO:0000313" key="8">
    <source>
        <dbReference type="Proteomes" id="UP000532204"/>
    </source>
</evidence>
<accession>A0A0A6RKU6</accession>
<dbReference type="Proteomes" id="UP000272336">
    <property type="component" value="Unassembled WGS sequence"/>
</dbReference>
<gene>
    <name evidence="4" type="ORF">D9D43_24415</name>
    <name evidence="1" type="ORF">E6D34_27360</name>
    <name evidence="5" type="ORF">FOI11_021045</name>
    <name evidence="3" type="ORF">FOI11_02135</name>
    <name evidence="2" type="ORF">FZU14_09935</name>
</gene>
<protein>
    <submittedName>
        <fullName evidence="1">Uncharacterized protein</fullName>
    </submittedName>
</protein>
<evidence type="ECO:0000313" key="5">
    <source>
        <dbReference type="EMBL" id="QOY30863.1"/>
    </source>
</evidence>
<dbReference type="Proteomes" id="UP000532204">
    <property type="component" value="Unassembled WGS sequence"/>
</dbReference>
<dbReference type="Proteomes" id="UP000531962">
    <property type="component" value="Unassembled WGS sequence"/>
</dbReference>
<evidence type="ECO:0000313" key="3">
    <source>
        <dbReference type="EMBL" id="MBA6238833.1"/>
    </source>
</evidence>
<evidence type="ECO:0000313" key="9">
    <source>
        <dbReference type="Proteomes" id="UP000581425"/>
    </source>
</evidence>
<dbReference type="Proteomes" id="UP000581425">
    <property type="component" value="Unassembled WGS sequence"/>
</dbReference>
<dbReference type="EMBL" id="JACGTG010000001">
    <property type="protein sequence ID" value="MBA6238833.1"/>
    <property type="molecule type" value="Genomic_DNA"/>
</dbReference>
<dbReference type="EMBL" id="AASKVF010000011">
    <property type="protein sequence ID" value="EFD6884535.1"/>
    <property type="molecule type" value="Genomic_DNA"/>
</dbReference>
<dbReference type="RefSeq" id="WP_023155731.1">
    <property type="nucleotide sequence ID" value="NZ_AP027494.1"/>
</dbReference>
<organism evidence="1 8">
    <name type="scientific">Escherichia coli</name>
    <dbReference type="NCBI Taxonomy" id="562"/>
    <lineage>
        <taxon>Bacteria</taxon>
        <taxon>Pseudomonadati</taxon>
        <taxon>Pseudomonadota</taxon>
        <taxon>Gammaproteobacteria</taxon>
        <taxon>Enterobacterales</taxon>
        <taxon>Enterobacteriaceae</taxon>
        <taxon>Escherichia</taxon>
    </lineage>
</organism>
<reference evidence="5 9" key="3">
    <citation type="submission" date="2020-10" db="EMBL/GenBank/DDBJ databases">
        <title>Analysis of Genomes of Bacterial Isolates from Lameness Outbreaks in Broilers.</title>
        <authorList>
            <person name="Rhoads D."/>
            <person name="Ekesi N.S."/>
        </authorList>
    </citation>
    <scope>NUCLEOTIDE SEQUENCE [LARGE SCALE GENOMIC DNA]</scope>
    <source>
        <strain evidence="5 9">1409</strain>
    </source>
</reference>
<evidence type="ECO:0000313" key="7">
    <source>
        <dbReference type="Proteomes" id="UP000531962"/>
    </source>
</evidence>
<dbReference type="EMBL" id="CP063369">
    <property type="protein sequence ID" value="QOY30863.1"/>
    <property type="molecule type" value="Genomic_DNA"/>
</dbReference>
<proteinExistence type="predicted"/>
<evidence type="ECO:0000313" key="2">
    <source>
        <dbReference type="EMBL" id="EFD6884535.1"/>
    </source>
</evidence>